<dbReference type="SMART" id="SM00283">
    <property type="entry name" value="MA"/>
    <property type="match status" value="1"/>
</dbReference>
<reference evidence="12 13" key="1">
    <citation type="submission" date="2017-10" db="EMBL/GenBank/DDBJ databases">
        <title>Sedimentibacterium mangrovi gen. nov., sp. nov., a novel member of family Phyllobacteriacea isolated from mangrove sediment.</title>
        <authorList>
            <person name="Liao H."/>
            <person name="Tian Y."/>
        </authorList>
    </citation>
    <scope>NUCLEOTIDE SEQUENCE [LARGE SCALE GENOMIC DNA]</scope>
    <source>
        <strain evidence="12 13">X9-2-2</strain>
    </source>
</reference>
<feature type="transmembrane region" description="Helical" evidence="9">
    <location>
        <begin position="199"/>
        <end position="220"/>
    </location>
</feature>
<feature type="domain" description="HAMP" evidence="11">
    <location>
        <begin position="217"/>
        <end position="270"/>
    </location>
</feature>
<evidence type="ECO:0000256" key="7">
    <source>
        <dbReference type="ARBA" id="ARBA00029447"/>
    </source>
</evidence>
<dbReference type="Pfam" id="PF00672">
    <property type="entry name" value="HAMP"/>
    <property type="match status" value="1"/>
</dbReference>
<dbReference type="PROSITE" id="PS50885">
    <property type="entry name" value="HAMP"/>
    <property type="match status" value="2"/>
</dbReference>
<evidence type="ECO:0000313" key="13">
    <source>
        <dbReference type="Proteomes" id="UP000221168"/>
    </source>
</evidence>
<evidence type="ECO:0000256" key="2">
    <source>
        <dbReference type="ARBA" id="ARBA00022475"/>
    </source>
</evidence>
<dbReference type="Gene3D" id="1.10.287.950">
    <property type="entry name" value="Methyl-accepting chemotaxis protein"/>
    <property type="match status" value="1"/>
</dbReference>
<dbReference type="OrthoDB" id="9778496at2"/>
<keyword evidence="2" id="KW-1003">Cell membrane</keyword>
<dbReference type="Proteomes" id="UP000221168">
    <property type="component" value="Unassembled WGS sequence"/>
</dbReference>
<dbReference type="CDD" id="cd06225">
    <property type="entry name" value="HAMP"/>
    <property type="match status" value="1"/>
</dbReference>
<comment type="subcellular location">
    <subcellularLocation>
        <location evidence="1">Cell membrane</location>
        <topology evidence="1">Multi-pass membrane protein</topology>
    </subcellularLocation>
</comment>
<feature type="domain" description="Methyl-accepting transducer" evidence="10">
    <location>
        <begin position="356"/>
        <end position="585"/>
    </location>
</feature>
<dbReference type="InterPro" id="IPR033480">
    <property type="entry name" value="sCache_2"/>
</dbReference>
<evidence type="ECO:0000259" key="11">
    <source>
        <dbReference type="PROSITE" id="PS50885"/>
    </source>
</evidence>
<dbReference type="AlphaFoldDB" id="A0A2G1QKC9"/>
<proteinExistence type="inferred from homology"/>
<dbReference type="Pfam" id="PF17200">
    <property type="entry name" value="sCache_2"/>
    <property type="match status" value="1"/>
</dbReference>
<dbReference type="SMART" id="SM01049">
    <property type="entry name" value="Cache_2"/>
    <property type="match status" value="1"/>
</dbReference>
<sequence>MPRCGDSMQRFPIAIRLYALVALAMIVSVVVVASSLFLANGNLMEERRVKLASINESAISILQHFHGLEQAGSLDRETAQRRALETIRAIRFGADGYVWINDTTPVMIMHPIKPALDGTDLSAIEDSNGKKLFVEFVRVAKQQGNGFVDYTWPKPGSEKPVDKLSNVALFQPWGWVVGNGIYLDDIAAKSRAMLVRESGIAAGGILLMALAALAIIRGVAGPLAQLRTAMARIAEEDFSADVPGTGRGDEIGAMAVSLSQLRDSVGERVDRRLRLVEEQRILVDQEREKSEVDRVRRAESLDAVIEHLGAGLQRLADCNIRMTIDMPFDGEFERLRNDFNSSMAVFQETLEQVLALALEIDDNSQSLSQDSLHLSDRVEKQAVTLEQTASAIEEIAGTIVASSATTAATRSGAQEISRTVMEATDIVHKAVASIERIEKASVEIGKINTVIDEIAFQTNLLALNAGIEAARAGEAGKGFAVVAQEVRELAQRCSEAASEIGGLIGSTRTSVVEGADMVKATGTALGQVRERVVAITDDINTLTAASEEQSTAIREVSAAVQALDGLTQQNSAMAQESTAATQMLARQASELGSLVGRFKLNRRKENRAAGAPVWTEAERMMRLGYRNEGSAAPLKASA</sequence>
<evidence type="ECO:0000256" key="9">
    <source>
        <dbReference type="SAM" id="Phobius"/>
    </source>
</evidence>
<dbReference type="InterPro" id="IPR004089">
    <property type="entry name" value="MCPsignal_dom"/>
</dbReference>
<evidence type="ECO:0000256" key="5">
    <source>
        <dbReference type="ARBA" id="ARBA00022989"/>
    </source>
</evidence>
<protein>
    <submittedName>
        <fullName evidence="12">Chemotaxis protein</fullName>
    </submittedName>
</protein>
<comment type="similarity">
    <text evidence="7">Belongs to the methyl-accepting chemotaxis (MCP) protein family.</text>
</comment>
<dbReference type="EMBL" id="PDVP01000011">
    <property type="protein sequence ID" value="PHP65929.1"/>
    <property type="molecule type" value="Genomic_DNA"/>
</dbReference>
<evidence type="ECO:0000256" key="1">
    <source>
        <dbReference type="ARBA" id="ARBA00004651"/>
    </source>
</evidence>
<dbReference type="SUPFAM" id="SSF158472">
    <property type="entry name" value="HAMP domain-like"/>
    <property type="match status" value="1"/>
</dbReference>
<dbReference type="Pfam" id="PF00015">
    <property type="entry name" value="MCPsignal"/>
    <property type="match status" value="1"/>
</dbReference>
<evidence type="ECO:0000256" key="6">
    <source>
        <dbReference type="ARBA" id="ARBA00023136"/>
    </source>
</evidence>
<keyword evidence="5 9" id="KW-1133">Transmembrane helix</keyword>
<dbReference type="PANTHER" id="PTHR43531:SF11">
    <property type="entry name" value="METHYL-ACCEPTING CHEMOTAXIS PROTEIN 3"/>
    <property type="match status" value="1"/>
</dbReference>
<accession>A0A2G1QKC9</accession>
<dbReference type="SMART" id="SM00304">
    <property type="entry name" value="HAMP"/>
    <property type="match status" value="1"/>
</dbReference>
<dbReference type="PANTHER" id="PTHR43531">
    <property type="entry name" value="PROTEIN ICFG"/>
    <property type="match status" value="1"/>
</dbReference>
<keyword evidence="6 9" id="KW-0472">Membrane</keyword>
<dbReference type="InterPro" id="IPR051310">
    <property type="entry name" value="MCP_chemotaxis"/>
</dbReference>
<dbReference type="InterPro" id="IPR003660">
    <property type="entry name" value="HAMP_dom"/>
</dbReference>
<organism evidence="12 13">
    <name type="scientific">Zhengella mangrovi</name>
    <dbReference type="NCBI Taxonomy" id="1982044"/>
    <lineage>
        <taxon>Bacteria</taxon>
        <taxon>Pseudomonadati</taxon>
        <taxon>Pseudomonadota</taxon>
        <taxon>Alphaproteobacteria</taxon>
        <taxon>Hyphomicrobiales</taxon>
        <taxon>Notoacmeibacteraceae</taxon>
        <taxon>Zhengella</taxon>
    </lineage>
</organism>
<keyword evidence="13" id="KW-1185">Reference proteome</keyword>
<feature type="transmembrane region" description="Helical" evidence="9">
    <location>
        <begin position="17"/>
        <end position="39"/>
    </location>
</feature>
<dbReference type="SUPFAM" id="SSF58104">
    <property type="entry name" value="Methyl-accepting chemotaxis protein (MCP) signaling domain"/>
    <property type="match status" value="1"/>
</dbReference>
<name>A0A2G1QKC9_9HYPH</name>
<evidence type="ECO:0000256" key="8">
    <source>
        <dbReference type="PROSITE-ProRule" id="PRU00284"/>
    </source>
</evidence>
<dbReference type="GO" id="GO:0007165">
    <property type="term" value="P:signal transduction"/>
    <property type="evidence" value="ECO:0007669"/>
    <property type="project" value="UniProtKB-KW"/>
</dbReference>
<evidence type="ECO:0000259" key="10">
    <source>
        <dbReference type="PROSITE" id="PS50111"/>
    </source>
</evidence>
<dbReference type="Gene3D" id="6.10.340.10">
    <property type="match status" value="1"/>
</dbReference>
<dbReference type="PROSITE" id="PS50111">
    <property type="entry name" value="CHEMOTAXIS_TRANSDUC_2"/>
    <property type="match status" value="1"/>
</dbReference>
<dbReference type="GO" id="GO:0006935">
    <property type="term" value="P:chemotaxis"/>
    <property type="evidence" value="ECO:0007669"/>
    <property type="project" value="UniProtKB-KW"/>
</dbReference>
<keyword evidence="8" id="KW-0807">Transducer</keyword>
<feature type="domain" description="HAMP" evidence="11">
    <location>
        <begin position="299"/>
        <end position="351"/>
    </location>
</feature>
<keyword evidence="3" id="KW-0145">Chemotaxis</keyword>
<dbReference type="Gene3D" id="3.30.450.20">
    <property type="entry name" value="PAS domain"/>
    <property type="match status" value="1"/>
</dbReference>
<keyword evidence="4 9" id="KW-0812">Transmembrane</keyword>
<evidence type="ECO:0000313" key="12">
    <source>
        <dbReference type="EMBL" id="PHP65929.1"/>
    </source>
</evidence>
<gene>
    <name evidence="12" type="ORF">CSC94_16555</name>
</gene>
<evidence type="ECO:0000256" key="4">
    <source>
        <dbReference type="ARBA" id="ARBA00022692"/>
    </source>
</evidence>
<comment type="caution">
    <text evidence="12">The sequence shown here is derived from an EMBL/GenBank/DDBJ whole genome shotgun (WGS) entry which is preliminary data.</text>
</comment>
<dbReference type="CDD" id="cd11386">
    <property type="entry name" value="MCP_signal"/>
    <property type="match status" value="1"/>
</dbReference>
<dbReference type="GO" id="GO:0005886">
    <property type="term" value="C:plasma membrane"/>
    <property type="evidence" value="ECO:0007669"/>
    <property type="project" value="UniProtKB-SubCell"/>
</dbReference>
<evidence type="ECO:0000256" key="3">
    <source>
        <dbReference type="ARBA" id="ARBA00022500"/>
    </source>
</evidence>